<keyword evidence="3" id="KW-1185">Reference proteome</keyword>
<comment type="caution">
    <text evidence="2">The sequence shown here is derived from an EMBL/GenBank/DDBJ whole genome shotgun (WGS) entry which is preliminary data.</text>
</comment>
<organism evidence="2 3">
    <name type="scientific">Olea europaea subsp. europaea</name>
    <dbReference type="NCBI Taxonomy" id="158383"/>
    <lineage>
        <taxon>Eukaryota</taxon>
        <taxon>Viridiplantae</taxon>
        <taxon>Streptophyta</taxon>
        <taxon>Embryophyta</taxon>
        <taxon>Tracheophyta</taxon>
        <taxon>Spermatophyta</taxon>
        <taxon>Magnoliopsida</taxon>
        <taxon>eudicotyledons</taxon>
        <taxon>Gunneridae</taxon>
        <taxon>Pentapetalae</taxon>
        <taxon>asterids</taxon>
        <taxon>lamiids</taxon>
        <taxon>Lamiales</taxon>
        <taxon>Oleaceae</taxon>
        <taxon>Oleeae</taxon>
        <taxon>Olea</taxon>
    </lineage>
</organism>
<dbReference type="Proteomes" id="UP000594638">
    <property type="component" value="Unassembled WGS sequence"/>
</dbReference>
<feature type="region of interest" description="Disordered" evidence="1">
    <location>
        <begin position="26"/>
        <end position="75"/>
    </location>
</feature>
<protein>
    <submittedName>
        <fullName evidence="2">Uncharacterized protein</fullName>
    </submittedName>
</protein>
<gene>
    <name evidence="2" type="ORF">OLEA9_A108318</name>
</gene>
<reference evidence="2 3" key="1">
    <citation type="submission" date="2019-12" db="EMBL/GenBank/DDBJ databases">
        <authorList>
            <person name="Alioto T."/>
            <person name="Alioto T."/>
            <person name="Gomez Garrido J."/>
        </authorList>
    </citation>
    <scope>NUCLEOTIDE SEQUENCE [LARGE SCALE GENOMIC DNA]</scope>
</reference>
<feature type="compositionally biased region" description="Basic and acidic residues" evidence="1">
    <location>
        <begin position="48"/>
        <end position="75"/>
    </location>
</feature>
<dbReference type="AlphaFoldDB" id="A0A8S0PHD9"/>
<dbReference type="Gramene" id="OE9A108318T1">
    <property type="protein sequence ID" value="OE9A108318C1"/>
    <property type="gene ID" value="OE9A108318"/>
</dbReference>
<sequence>QSSPFFVVFAATSTLRATVQRRSHIRRRSSYDTVVSNDDGCSCDGEDRETVGGERERERETERKTRGGERMKDGV</sequence>
<evidence type="ECO:0000256" key="1">
    <source>
        <dbReference type="SAM" id="MobiDB-lite"/>
    </source>
</evidence>
<evidence type="ECO:0000313" key="2">
    <source>
        <dbReference type="EMBL" id="CAA2947093.1"/>
    </source>
</evidence>
<feature type="non-terminal residue" evidence="2">
    <location>
        <position position="1"/>
    </location>
</feature>
<accession>A0A8S0PHD9</accession>
<evidence type="ECO:0000313" key="3">
    <source>
        <dbReference type="Proteomes" id="UP000594638"/>
    </source>
</evidence>
<feature type="non-terminal residue" evidence="2">
    <location>
        <position position="75"/>
    </location>
</feature>
<proteinExistence type="predicted"/>
<name>A0A8S0PHD9_OLEEU</name>
<dbReference type="EMBL" id="CACTIH010000066">
    <property type="protein sequence ID" value="CAA2947093.1"/>
    <property type="molecule type" value="Genomic_DNA"/>
</dbReference>